<feature type="transmembrane region" description="Helical" evidence="8">
    <location>
        <begin position="431"/>
        <end position="452"/>
    </location>
</feature>
<dbReference type="NCBIfam" id="TIGR00842">
    <property type="entry name" value="bcct"/>
    <property type="match status" value="1"/>
</dbReference>
<evidence type="ECO:0000256" key="2">
    <source>
        <dbReference type="ARBA" id="ARBA00005658"/>
    </source>
</evidence>
<feature type="transmembrane region" description="Helical" evidence="8">
    <location>
        <begin position="458"/>
        <end position="481"/>
    </location>
</feature>
<dbReference type="PANTHER" id="PTHR30047:SF7">
    <property type="entry name" value="HIGH-AFFINITY CHOLINE TRANSPORT PROTEIN"/>
    <property type="match status" value="1"/>
</dbReference>
<feature type="transmembrane region" description="Helical" evidence="8">
    <location>
        <begin position="80"/>
        <end position="100"/>
    </location>
</feature>
<dbReference type="GO" id="GO:0022857">
    <property type="term" value="F:transmembrane transporter activity"/>
    <property type="evidence" value="ECO:0007669"/>
    <property type="project" value="InterPro"/>
</dbReference>
<feature type="transmembrane region" description="Helical" evidence="8">
    <location>
        <begin position="217"/>
        <end position="238"/>
    </location>
</feature>
<protein>
    <submittedName>
        <fullName evidence="9">Glycine/betaine ABC transporter permease</fullName>
    </submittedName>
</protein>
<dbReference type="Proteomes" id="UP000215441">
    <property type="component" value="Unassembled WGS sequence"/>
</dbReference>
<dbReference type="InterPro" id="IPR000060">
    <property type="entry name" value="BCCT_transptr"/>
</dbReference>
<feature type="transmembrane region" description="Helical" evidence="8">
    <location>
        <begin position="41"/>
        <end position="59"/>
    </location>
</feature>
<evidence type="ECO:0000256" key="4">
    <source>
        <dbReference type="ARBA" id="ARBA00022475"/>
    </source>
</evidence>
<evidence type="ECO:0000313" key="9">
    <source>
        <dbReference type="EMBL" id="OYD49847.1"/>
    </source>
</evidence>
<keyword evidence="3" id="KW-0813">Transport</keyword>
<evidence type="ECO:0000256" key="3">
    <source>
        <dbReference type="ARBA" id="ARBA00022448"/>
    </source>
</evidence>
<feature type="transmembrane region" description="Helical" evidence="8">
    <location>
        <begin position="250"/>
        <end position="270"/>
    </location>
</feature>
<keyword evidence="4" id="KW-1003">Cell membrane</keyword>
<evidence type="ECO:0000256" key="1">
    <source>
        <dbReference type="ARBA" id="ARBA00004651"/>
    </source>
</evidence>
<feature type="transmembrane region" description="Helical" evidence="8">
    <location>
        <begin position="305"/>
        <end position="322"/>
    </location>
</feature>
<organism evidence="9 10">
    <name type="scientific">Acidovorax kalamii</name>
    <dbReference type="NCBI Taxonomy" id="2004485"/>
    <lineage>
        <taxon>Bacteria</taxon>
        <taxon>Pseudomonadati</taxon>
        <taxon>Pseudomonadota</taxon>
        <taxon>Betaproteobacteria</taxon>
        <taxon>Burkholderiales</taxon>
        <taxon>Comamonadaceae</taxon>
        <taxon>Acidovorax</taxon>
    </lineage>
</organism>
<evidence type="ECO:0000256" key="7">
    <source>
        <dbReference type="ARBA" id="ARBA00023136"/>
    </source>
</evidence>
<feature type="transmembrane region" description="Helical" evidence="8">
    <location>
        <begin position="134"/>
        <end position="152"/>
    </location>
</feature>
<keyword evidence="6 8" id="KW-1133">Transmembrane helix</keyword>
<reference evidence="9 10" key="1">
    <citation type="submission" date="2017-07" db="EMBL/GenBank/DDBJ databases">
        <title>Acidovorax KNDSW TSA 6 genome sequence and assembly.</title>
        <authorList>
            <person name="Mayilraj S."/>
        </authorList>
    </citation>
    <scope>NUCLEOTIDE SEQUENCE [LARGE SCALE GENOMIC DNA]</scope>
    <source>
        <strain evidence="9 10">KNDSW-TSA6</strain>
    </source>
</reference>
<dbReference type="PROSITE" id="PS01303">
    <property type="entry name" value="BCCT"/>
    <property type="match status" value="1"/>
</dbReference>
<evidence type="ECO:0000256" key="5">
    <source>
        <dbReference type="ARBA" id="ARBA00022692"/>
    </source>
</evidence>
<accession>A0A235EMS0</accession>
<feature type="transmembrane region" description="Helical" evidence="8">
    <location>
        <begin position="391"/>
        <end position="419"/>
    </location>
</feature>
<keyword evidence="5 8" id="KW-0812">Transmembrane</keyword>
<evidence type="ECO:0000256" key="6">
    <source>
        <dbReference type="ARBA" id="ARBA00022989"/>
    </source>
</evidence>
<keyword evidence="10" id="KW-1185">Reference proteome</keyword>
<comment type="caution">
    <text evidence="9">The sequence shown here is derived from an EMBL/GenBank/DDBJ whole genome shotgun (WGS) entry which is preliminary data.</text>
</comment>
<feature type="transmembrane region" description="Helical" evidence="8">
    <location>
        <begin position="175"/>
        <end position="197"/>
    </location>
</feature>
<dbReference type="OrthoDB" id="9775735at2"/>
<proteinExistence type="inferred from homology"/>
<evidence type="ECO:0000313" key="10">
    <source>
        <dbReference type="Proteomes" id="UP000215441"/>
    </source>
</evidence>
<dbReference type="AlphaFoldDB" id="A0A235EMS0"/>
<evidence type="ECO:0000256" key="8">
    <source>
        <dbReference type="SAM" id="Phobius"/>
    </source>
</evidence>
<comment type="subcellular location">
    <subcellularLocation>
        <location evidence="1">Cell membrane</location>
        <topology evidence="1">Multi-pass membrane protein</topology>
    </subcellularLocation>
</comment>
<dbReference type="RefSeq" id="WP_094290005.1">
    <property type="nucleotide sequence ID" value="NZ_NOIG01000008.1"/>
</dbReference>
<dbReference type="Pfam" id="PF02028">
    <property type="entry name" value="BCCT"/>
    <property type="match status" value="1"/>
</dbReference>
<sequence length="511" mass="54616">MELLISAGLILAIVLWGVAAPDSLGAVFDTALAAITRNFGWFYLWVVLGLVVMALILAFSRYGDLKLGQEDDEPEFSIGAWFAMLFAAGMGIGLVFWGVAEPISHYGTPPPGIAPHTPEAANAAMRYSFFHWGLHPWAVYSIVALAIAFFQFRKGGSALVSTAVMALPWAPLQRIGPVVNVLAVIATAFGVAASLGMGALQINSGLAATMGVPVNEAWQVGIIGVTTVLFLASAVSGVARGIKWLSTFNLIIAALLALAVFTLGPTVVIIDTFTNTLGSYLSEFVRMSLRMTPFRDSGWVSGWTVFYWAWWVSWSPFVGLFIARVSRGRSIREFILGTVLAPTLAAFVWFSVFGGTALHLQIMQGVPIADAVNADVSTALFSLFHALPWGALMSGVATVLVVVFFVTSGDSAVLVLGMMSTRGNENPSARVKVVWGLLISGIAVSLLLAGGVKAVQTATIVFALPFTAVILLMALALWRGVKADWEAEDRRDRALRRRLREMAGPATPPQP</sequence>
<dbReference type="EMBL" id="NOIG01000008">
    <property type="protein sequence ID" value="OYD49847.1"/>
    <property type="molecule type" value="Genomic_DNA"/>
</dbReference>
<keyword evidence="7 8" id="KW-0472">Membrane</keyword>
<dbReference type="GO" id="GO:0005886">
    <property type="term" value="C:plasma membrane"/>
    <property type="evidence" value="ECO:0007669"/>
    <property type="project" value="UniProtKB-SubCell"/>
</dbReference>
<name>A0A235EMS0_9BURK</name>
<comment type="similarity">
    <text evidence="2">Belongs to the BCCT transporter (TC 2.A.15) family.</text>
</comment>
<dbReference type="InterPro" id="IPR018093">
    <property type="entry name" value="BCCT_CS"/>
</dbReference>
<feature type="transmembrane region" description="Helical" evidence="8">
    <location>
        <begin position="334"/>
        <end position="353"/>
    </location>
</feature>
<gene>
    <name evidence="9" type="ORF">CBY09_12895</name>
</gene>
<dbReference type="PANTHER" id="PTHR30047">
    <property type="entry name" value="HIGH-AFFINITY CHOLINE TRANSPORT PROTEIN-RELATED"/>
    <property type="match status" value="1"/>
</dbReference>